<dbReference type="InterPro" id="IPR000626">
    <property type="entry name" value="Ubiquitin-like_dom"/>
</dbReference>
<dbReference type="STRING" id="4565.A0A341ZM39"/>
<evidence type="ECO:0000313" key="2">
    <source>
        <dbReference type="EnsemblPlants" id="TraesCSU02G215700.1"/>
    </source>
</evidence>
<dbReference type="GO" id="GO:0043130">
    <property type="term" value="F:ubiquitin binding"/>
    <property type="evidence" value="ECO:0000318"/>
    <property type="project" value="GO_Central"/>
</dbReference>
<evidence type="ECO:0000313" key="3">
    <source>
        <dbReference type="Proteomes" id="UP000019116"/>
    </source>
</evidence>
<accession>A0A341ZM39</accession>
<name>A0A341ZM39_WHEAT</name>
<reference evidence="2" key="2">
    <citation type="submission" date="2018-10" db="UniProtKB">
        <authorList>
            <consortium name="EnsemblPlants"/>
        </authorList>
    </citation>
    <scope>IDENTIFICATION</scope>
</reference>
<dbReference type="Gramene" id="TraesCSU02G256600.1">
    <property type="protein sequence ID" value="TraesCSU02G256600.1"/>
    <property type="gene ID" value="TraesCSU02G256600"/>
</dbReference>
<dbReference type="EnsemblPlants" id="TraesCSU02G215700.1">
    <property type="protein sequence ID" value="TraesCSU02G215700.1"/>
    <property type="gene ID" value="TraesCSU02G215700"/>
</dbReference>
<dbReference type="OrthoDB" id="419317at2759"/>
<proteinExistence type="predicted"/>
<dbReference type="GO" id="GO:0005654">
    <property type="term" value="C:nucleoplasm"/>
    <property type="evidence" value="ECO:0000318"/>
    <property type="project" value="GO_Central"/>
</dbReference>
<dbReference type="SMR" id="A0A341ZM39"/>
<dbReference type="PANTHER" id="PTHR10621">
    <property type="entry name" value="UV EXCISION REPAIR PROTEIN RAD23"/>
    <property type="match status" value="1"/>
</dbReference>
<reference evidence="2" key="1">
    <citation type="submission" date="2018-08" db="EMBL/GenBank/DDBJ databases">
        <authorList>
            <person name="Rossello M."/>
        </authorList>
    </citation>
    <scope>NUCLEOTIDE SEQUENCE [LARGE SCALE GENOMIC DNA]</scope>
    <source>
        <strain evidence="2">cv. Chinese Spring</strain>
    </source>
</reference>
<dbReference type="PANTHER" id="PTHR10621:SF38">
    <property type="entry name" value="UBIQUITIN DOMAIN-CONTAINING PROTEIN 7SL RNA1-RELATED"/>
    <property type="match status" value="1"/>
</dbReference>
<dbReference type="Gramene" id="TraesCSU03G0349500.1">
    <property type="protein sequence ID" value="TraesCSU03G0349500.1.CDS"/>
    <property type="gene ID" value="TraesCSU03G0349500"/>
</dbReference>
<dbReference type="InterPro" id="IPR029071">
    <property type="entry name" value="Ubiquitin-like_domsf"/>
</dbReference>
<dbReference type="GO" id="GO:0005829">
    <property type="term" value="C:cytosol"/>
    <property type="evidence" value="ECO:0000318"/>
    <property type="project" value="GO_Central"/>
</dbReference>
<keyword evidence="3" id="KW-1185">Reference proteome</keyword>
<dbReference type="AlphaFoldDB" id="A0A341ZM39"/>
<dbReference type="SMART" id="SM00213">
    <property type="entry name" value="UBQ"/>
    <property type="match status" value="2"/>
</dbReference>
<dbReference type="SUPFAM" id="SSF54236">
    <property type="entry name" value="Ubiquitin-like"/>
    <property type="match status" value="3"/>
</dbReference>
<dbReference type="Gramene" id="TraesROB_scaffold_006441_01G000400.1">
    <property type="protein sequence ID" value="TraesROB_scaffold_006441_01G000400.1"/>
    <property type="gene ID" value="TraesROB_scaffold_006441_01G000400"/>
</dbReference>
<organism evidence="2">
    <name type="scientific">Triticum aestivum</name>
    <name type="common">Wheat</name>
    <dbReference type="NCBI Taxonomy" id="4565"/>
    <lineage>
        <taxon>Eukaryota</taxon>
        <taxon>Viridiplantae</taxon>
        <taxon>Streptophyta</taxon>
        <taxon>Embryophyta</taxon>
        <taxon>Tracheophyta</taxon>
        <taxon>Spermatophyta</taxon>
        <taxon>Magnoliopsida</taxon>
        <taxon>Liliopsida</taxon>
        <taxon>Poales</taxon>
        <taxon>Poaceae</taxon>
        <taxon>BOP clade</taxon>
        <taxon>Pooideae</taxon>
        <taxon>Triticodae</taxon>
        <taxon>Triticeae</taxon>
        <taxon>Triticinae</taxon>
        <taxon>Triticum</taxon>
    </lineage>
</organism>
<dbReference type="GO" id="GO:0070628">
    <property type="term" value="F:proteasome binding"/>
    <property type="evidence" value="ECO:0000318"/>
    <property type="project" value="GO_Central"/>
</dbReference>
<dbReference type="EnsemblPlants" id="TraesCSU02G256600.1">
    <property type="protein sequence ID" value="TraesCSU02G256600.1"/>
    <property type="gene ID" value="TraesCSU02G256600"/>
</dbReference>
<dbReference type="CDD" id="cd17039">
    <property type="entry name" value="Ubl_ubiquitin_like"/>
    <property type="match status" value="2"/>
</dbReference>
<feature type="domain" description="Ubiquitin-like" evidence="1">
    <location>
        <begin position="1"/>
        <end position="71"/>
    </location>
</feature>
<feature type="domain" description="Ubiquitin-like" evidence="1">
    <location>
        <begin position="101"/>
        <end position="154"/>
    </location>
</feature>
<dbReference type="Gene3D" id="3.10.20.90">
    <property type="entry name" value="Phosphatidylinositol 3-kinase Catalytic Subunit, Chain A, domain 1"/>
    <property type="match status" value="3"/>
</dbReference>
<dbReference type="Proteomes" id="UP000019116">
    <property type="component" value="Chromosome Un"/>
</dbReference>
<dbReference type="Gramene" id="TraesWEE_scaffold_026368_01G000400.1">
    <property type="protein sequence ID" value="TraesWEE_scaffold_026368_01G000400.1"/>
    <property type="gene ID" value="TraesWEE_scaffold_026368_01G000400"/>
</dbReference>
<sequence length="275" mass="29902">MEVTFETTQGRRFIVEIWYFSTVRRIKECILKQEGIPVESQRLFFQGKELEDDHDTEHYPIVEGSHVLIVLPDGSPAAAVAATGAPGAVVHVVASGPALGQGRSVALELDASCTVARLKEMLQESTDGALPAAKVSVFMDKAEMEDDKALAEFDPPADGTKIEVRVVVRQPPASSPASNNGNGAAKVNNKLQQRMSVEVKWGAKTATLEVSDMDAVKELRAELGSAAPHLLLPNDGAYFFIYKQNVMEEERTLRWHDVKNGDTIEIFNGRVTGGA</sequence>
<dbReference type="Pfam" id="PF00240">
    <property type="entry name" value="ubiquitin"/>
    <property type="match status" value="1"/>
</dbReference>
<protein>
    <recommendedName>
        <fullName evidence="1">Ubiquitin-like domain-containing protein</fullName>
    </recommendedName>
</protein>
<dbReference type="Gramene" id="TraesCSU02G215700.1">
    <property type="protein sequence ID" value="TraesCSU02G215700.1"/>
    <property type="gene ID" value="TraesCSU02G215700"/>
</dbReference>
<dbReference type="GO" id="GO:0043161">
    <property type="term" value="P:proteasome-mediated ubiquitin-dependent protein catabolic process"/>
    <property type="evidence" value="ECO:0000318"/>
    <property type="project" value="GO_Central"/>
</dbReference>
<dbReference type="GO" id="GO:0031593">
    <property type="term" value="F:polyubiquitin modification-dependent protein binding"/>
    <property type="evidence" value="ECO:0000318"/>
    <property type="project" value="GO_Central"/>
</dbReference>
<evidence type="ECO:0000259" key="1">
    <source>
        <dbReference type="PROSITE" id="PS50053"/>
    </source>
</evidence>
<dbReference type="Gramene" id="TraesCSU03G0488900.1">
    <property type="protein sequence ID" value="TraesCSU03G0488900.1.CDS"/>
    <property type="gene ID" value="TraesCSU03G0488900"/>
</dbReference>
<dbReference type="PROSITE" id="PS50053">
    <property type="entry name" value="UBIQUITIN_2"/>
    <property type="match status" value="2"/>
</dbReference>